<evidence type="ECO:0000313" key="3">
    <source>
        <dbReference type="EMBL" id="OAV94945.1"/>
    </source>
</evidence>
<dbReference type="PANTHER" id="PTHR35393">
    <property type="entry name" value="CHROMOSOME 1, WHOLE GENOME SHOTGUN SEQUENCE"/>
    <property type="match status" value="1"/>
</dbReference>
<protein>
    <recommendedName>
        <fullName evidence="2">SigF-like NTF2-like domain-containing protein</fullName>
    </recommendedName>
</protein>
<dbReference type="PANTHER" id="PTHR35393:SF1">
    <property type="entry name" value="SNOAL-LIKE DOMAIN-CONTAINING PROTEIN"/>
    <property type="match status" value="1"/>
</dbReference>
<dbReference type="AlphaFoldDB" id="A0A180GQH2"/>
<gene>
    <name evidence="3" type="ORF">PTTG_06685</name>
</gene>
<dbReference type="EnsemblFungi" id="PTTG_06685-t43_1">
    <property type="protein sequence ID" value="PTTG_06685-t43_1-p1"/>
    <property type="gene ID" value="PTTG_06685"/>
</dbReference>
<dbReference type="InterPro" id="IPR057514">
    <property type="entry name" value="NTF2_SigF"/>
</dbReference>
<dbReference type="OrthoDB" id="2344312at2759"/>
<keyword evidence="1" id="KW-0472">Membrane</keyword>
<evidence type="ECO:0000259" key="2">
    <source>
        <dbReference type="Pfam" id="PF24840"/>
    </source>
</evidence>
<keyword evidence="1" id="KW-0812">Transmembrane</keyword>
<dbReference type="Proteomes" id="UP000005240">
    <property type="component" value="Unassembled WGS sequence"/>
</dbReference>
<evidence type="ECO:0000313" key="4">
    <source>
        <dbReference type="EnsemblFungi" id="PTTG_06685-t43_1-p1"/>
    </source>
</evidence>
<proteinExistence type="predicted"/>
<reference evidence="4 5" key="3">
    <citation type="journal article" date="2017" name="G3 (Bethesda)">
        <title>Comparative analysis highlights variable genome content of wheat rusts and divergence of the mating loci.</title>
        <authorList>
            <person name="Cuomo C.A."/>
            <person name="Bakkeren G."/>
            <person name="Khalil H.B."/>
            <person name="Panwar V."/>
            <person name="Joly D."/>
            <person name="Linning R."/>
            <person name="Sakthikumar S."/>
            <person name="Song X."/>
            <person name="Adiconis X."/>
            <person name="Fan L."/>
            <person name="Goldberg J.M."/>
            <person name="Levin J.Z."/>
            <person name="Young S."/>
            <person name="Zeng Q."/>
            <person name="Anikster Y."/>
            <person name="Bruce M."/>
            <person name="Wang M."/>
            <person name="Yin C."/>
            <person name="McCallum B."/>
            <person name="Szabo L.J."/>
            <person name="Hulbert S."/>
            <person name="Chen X."/>
            <person name="Fellers J.P."/>
        </authorList>
    </citation>
    <scope>NUCLEOTIDE SEQUENCE</scope>
    <source>
        <strain evidence="5">Isolate 1-1 / race 1 (BBBD)</strain>
        <strain evidence="4">isolate 1-1 / race 1 (BBBD)</strain>
    </source>
</reference>
<feature type="transmembrane region" description="Helical" evidence="1">
    <location>
        <begin position="156"/>
        <end position="174"/>
    </location>
</feature>
<dbReference type="Pfam" id="PF24840">
    <property type="entry name" value="NTF2_SigF"/>
    <property type="match status" value="1"/>
</dbReference>
<name>A0A180GQH2_PUCT1</name>
<reference evidence="3" key="1">
    <citation type="submission" date="2009-11" db="EMBL/GenBank/DDBJ databases">
        <authorList>
            <consortium name="The Broad Institute Genome Sequencing Platform"/>
            <person name="Ward D."/>
            <person name="Feldgarden M."/>
            <person name="Earl A."/>
            <person name="Young S.K."/>
            <person name="Zeng Q."/>
            <person name="Koehrsen M."/>
            <person name="Alvarado L."/>
            <person name="Berlin A."/>
            <person name="Bochicchio J."/>
            <person name="Borenstein D."/>
            <person name="Chapman S.B."/>
            <person name="Chen Z."/>
            <person name="Engels R."/>
            <person name="Freedman E."/>
            <person name="Gellesch M."/>
            <person name="Goldberg J."/>
            <person name="Griggs A."/>
            <person name="Gujja S."/>
            <person name="Heilman E."/>
            <person name="Heiman D."/>
            <person name="Hepburn T."/>
            <person name="Howarth C."/>
            <person name="Jen D."/>
            <person name="Larson L."/>
            <person name="Lewis B."/>
            <person name="Mehta T."/>
            <person name="Park D."/>
            <person name="Pearson M."/>
            <person name="Roberts A."/>
            <person name="Saif S."/>
            <person name="Shea T."/>
            <person name="Shenoy N."/>
            <person name="Sisk P."/>
            <person name="Stolte C."/>
            <person name="Sykes S."/>
            <person name="Thomson T."/>
            <person name="Walk T."/>
            <person name="White J."/>
            <person name="Yandava C."/>
            <person name="Izard J."/>
            <person name="Baranova O.V."/>
            <person name="Blanton J.M."/>
            <person name="Tanner A.C."/>
            <person name="Dewhirst F.E."/>
            <person name="Haas B."/>
            <person name="Nusbaum C."/>
            <person name="Birren B."/>
        </authorList>
    </citation>
    <scope>NUCLEOTIDE SEQUENCE [LARGE SCALE GENOMIC DNA]</scope>
    <source>
        <strain evidence="3">1-1 BBBD Race 1</strain>
    </source>
</reference>
<organism evidence="3">
    <name type="scientific">Puccinia triticina (isolate 1-1 / race 1 (BBBD))</name>
    <name type="common">Brown leaf rust fungus</name>
    <dbReference type="NCBI Taxonomy" id="630390"/>
    <lineage>
        <taxon>Eukaryota</taxon>
        <taxon>Fungi</taxon>
        <taxon>Dikarya</taxon>
        <taxon>Basidiomycota</taxon>
        <taxon>Pucciniomycotina</taxon>
        <taxon>Pucciniomycetes</taxon>
        <taxon>Pucciniales</taxon>
        <taxon>Pucciniaceae</taxon>
        <taxon>Puccinia</taxon>
    </lineage>
</organism>
<evidence type="ECO:0000313" key="5">
    <source>
        <dbReference type="Proteomes" id="UP000005240"/>
    </source>
</evidence>
<feature type="domain" description="SigF-like NTF2-like" evidence="2">
    <location>
        <begin position="1"/>
        <end position="174"/>
    </location>
</feature>
<reference evidence="3" key="2">
    <citation type="submission" date="2016-05" db="EMBL/GenBank/DDBJ databases">
        <title>Comparative analysis highlights variable genome content of wheat rusts and divergence of the mating loci.</title>
        <authorList>
            <person name="Cuomo C.A."/>
            <person name="Bakkeren G."/>
            <person name="Szabo L."/>
            <person name="Khalil H."/>
            <person name="Joly D."/>
            <person name="Goldberg J."/>
            <person name="Young S."/>
            <person name="Zeng Q."/>
            <person name="Fellers J."/>
        </authorList>
    </citation>
    <scope>NUCLEOTIDE SEQUENCE [LARGE SCALE GENOMIC DNA]</scope>
    <source>
        <strain evidence="3">1-1 BBBD Race 1</strain>
    </source>
</reference>
<reference evidence="4" key="4">
    <citation type="submission" date="2025-05" db="UniProtKB">
        <authorList>
            <consortium name="EnsemblFungi"/>
        </authorList>
    </citation>
    <scope>IDENTIFICATION</scope>
    <source>
        <strain evidence="4">isolate 1-1 / race 1 (BBBD)</strain>
    </source>
</reference>
<keyword evidence="5" id="KW-1185">Reference proteome</keyword>
<keyword evidence="1" id="KW-1133">Transmembrane helix</keyword>
<dbReference type="EMBL" id="ADAS02000034">
    <property type="protein sequence ID" value="OAV94945.1"/>
    <property type="molecule type" value="Genomic_DNA"/>
</dbReference>
<accession>A0A180GQH2</accession>
<evidence type="ECO:0000256" key="1">
    <source>
        <dbReference type="SAM" id="Phobius"/>
    </source>
</evidence>
<dbReference type="VEuPathDB" id="FungiDB:PTTG_06685"/>
<sequence length="175" mass="20692">MENPLEELACVVLSLTEPPTNEIYRNIDKYYTEDVAIFYPIFNQIYNRNGRENLKAAYQWRQTFTFNSQIIFNAVMVNKDQTQATLDITQTLRFRLLPVKAFDPRLNYIIRLGLRRCPCDGKYRIYRQQDNFPSDLTMSGLPLPQFVRIISDVTKAFAWLFVVFFGHIFMMFGVF</sequence>